<proteinExistence type="predicted"/>
<sequence>MHTSRAQASRKLSRPPKTWSRQERRKFVKGRLSIRATIRVITTPAFVLMIRVMEKACIFHARKNNVLRVFRGLGRAGNIVVPIAIIQNSVAG</sequence>
<protein>
    <submittedName>
        <fullName evidence="2">Uncharacterized protein</fullName>
    </submittedName>
</protein>
<feature type="region of interest" description="Disordered" evidence="1">
    <location>
        <begin position="1"/>
        <end position="23"/>
    </location>
</feature>
<dbReference type="AlphaFoldDB" id="A0A022WHI0"/>
<organism evidence="2">
    <name type="scientific">Trichophyton rubrum CBS 288.86</name>
    <dbReference type="NCBI Taxonomy" id="1215330"/>
    <lineage>
        <taxon>Eukaryota</taxon>
        <taxon>Fungi</taxon>
        <taxon>Dikarya</taxon>
        <taxon>Ascomycota</taxon>
        <taxon>Pezizomycotina</taxon>
        <taxon>Eurotiomycetes</taxon>
        <taxon>Eurotiomycetidae</taxon>
        <taxon>Onygenales</taxon>
        <taxon>Arthrodermataceae</taxon>
        <taxon>Trichophyton</taxon>
    </lineage>
</organism>
<evidence type="ECO:0000256" key="1">
    <source>
        <dbReference type="SAM" id="MobiDB-lite"/>
    </source>
</evidence>
<name>A0A022WHI0_TRIRU</name>
<reference evidence="2" key="1">
    <citation type="submission" date="2014-02" db="EMBL/GenBank/DDBJ databases">
        <title>The Genome Sequence of Trichophyton rubrum (morphotype fischeri) CBS 288.86.</title>
        <authorList>
            <consortium name="The Broad Institute Genomics Platform"/>
            <person name="Cuomo C.A."/>
            <person name="White T.C."/>
            <person name="Graser Y."/>
            <person name="Martinez-Rossi N."/>
            <person name="Heitman J."/>
            <person name="Young S.K."/>
            <person name="Zeng Q."/>
            <person name="Gargeya S."/>
            <person name="Abouelleil A."/>
            <person name="Alvarado L."/>
            <person name="Chapman S.B."/>
            <person name="Gainer-Dewar J."/>
            <person name="Goldberg J."/>
            <person name="Griggs A."/>
            <person name="Gujja S."/>
            <person name="Hansen M."/>
            <person name="Howarth C."/>
            <person name="Imamovic A."/>
            <person name="Larimer J."/>
            <person name="Martinez D."/>
            <person name="Murphy C."/>
            <person name="Pearson M.D."/>
            <person name="Persinoti G."/>
            <person name="Poon T."/>
            <person name="Priest M."/>
            <person name="Roberts A.D."/>
            <person name="Saif S."/>
            <person name="Shea T.D."/>
            <person name="Sykes S.N."/>
            <person name="Wortman J."/>
            <person name="Nusbaum C."/>
            <person name="Birren B."/>
        </authorList>
    </citation>
    <scope>NUCLEOTIDE SEQUENCE [LARGE SCALE GENOMIC DNA]</scope>
    <source>
        <strain evidence="2">CBS 288.86</strain>
    </source>
</reference>
<evidence type="ECO:0000313" key="2">
    <source>
        <dbReference type="EMBL" id="EZF57784.1"/>
    </source>
</evidence>
<dbReference type="EMBL" id="KK207668">
    <property type="protein sequence ID" value="EZF57784.1"/>
    <property type="molecule type" value="Genomic_DNA"/>
</dbReference>
<accession>A0A022WHI0</accession>
<dbReference type="HOGENOM" id="CLU_2414883_0_0_1"/>
<dbReference type="Proteomes" id="UP000023758">
    <property type="component" value="Unassembled WGS sequence"/>
</dbReference>
<gene>
    <name evidence="2" type="ORF">H103_00019</name>
</gene>